<keyword evidence="3" id="KW-1185">Reference proteome</keyword>
<dbReference type="InterPro" id="IPR004875">
    <property type="entry name" value="DDE_SF_endonuclease_dom"/>
</dbReference>
<dbReference type="PANTHER" id="PTHR19303">
    <property type="entry name" value="TRANSPOSON"/>
    <property type="match status" value="1"/>
</dbReference>
<organism evidence="2 3">
    <name type="scientific">Amniculicola lignicola CBS 123094</name>
    <dbReference type="NCBI Taxonomy" id="1392246"/>
    <lineage>
        <taxon>Eukaryota</taxon>
        <taxon>Fungi</taxon>
        <taxon>Dikarya</taxon>
        <taxon>Ascomycota</taxon>
        <taxon>Pezizomycotina</taxon>
        <taxon>Dothideomycetes</taxon>
        <taxon>Pleosporomycetidae</taxon>
        <taxon>Pleosporales</taxon>
        <taxon>Amniculicolaceae</taxon>
        <taxon>Amniculicola</taxon>
    </lineage>
</organism>
<dbReference type="EMBL" id="ML977609">
    <property type="protein sequence ID" value="KAF1997786.1"/>
    <property type="molecule type" value="Genomic_DNA"/>
</dbReference>
<dbReference type="AlphaFoldDB" id="A0A6A5WJF0"/>
<protein>
    <submittedName>
        <fullName evidence="2">DDE-domain-containing protein</fullName>
    </submittedName>
</protein>
<dbReference type="Pfam" id="PF03184">
    <property type="entry name" value="DDE_1"/>
    <property type="match status" value="1"/>
</dbReference>
<dbReference type="PANTHER" id="PTHR19303:SF74">
    <property type="entry name" value="POGO TRANSPOSABLE ELEMENT WITH KRAB DOMAIN"/>
    <property type="match status" value="1"/>
</dbReference>
<name>A0A6A5WJF0_9PLEO</name>
<evidence type="ECO:0000313" key="3">
    <source>
        <dbReference type="Proteomes" id="UP000799779"/>
    </source>
</evidence>
<dbReference type="GO" id="GO:0005634">
    <property type="term" value="C:nucleus"/>
    <property type="evidence" value="ECO:0007669"/>
    <property type="project" value="TreeGrafter"/>
</dbReference>
<dbReference type="InterPro" id="IPR050863">
    <property type="entry name" value="CenT-Element_Derived"/>
</dbReference>
<feature type="domain" description="DDE-1" evidence="1">
    <location>
        <begin position="170"/>
        <end position="313"/>
    </location>
</feature>
<gene>
    <name evidence="2" type="ORF">P154DRAFT_565135</name>
</gene>
<accession>A0A6A5WJF0</accession>
<evidence type="ECO:0000313" key="2">
    <source>
        <dbReference type="EMBL" id="KAF1997786.1"/>
    </source>
</evidence>
<proteinExistence type="predicted"/>
<dbReference type="GO" id="GO:0003677">
    <property type="term" value="F:DNA binding"/>
    <property type="evidence" value="ECO:0007669"/>
    <property type="project" value="TreeGrafter"/>
</dbReference>
<evidence type="ECO:0000259" key="1">
    <source>
        <dbReference type="Pfam" id="PF03184"/>
    </source>
</evidence>
<dbReference type="OrthoDB" id="5425161at2759"/>
<sequence length="376" mass="43759">MAEQYREINARIDKALPVLRRMEKPNISAYATLHGLPYQRLLQAYNNGHNRSTRPKTNQRLKPHQQVALKEFLDQVDNVGFGIHVELLQAHPEYQKTKQKPVDILRKLAQSPKRIEGWFTEFKRVLISLGVLDDDLWNIDKTGVRISVARNQYVYTRYEGSDVMASGENRELVTLVECIGARGVALEPMVIIKAKSIIERWCMELPDGYLLATSDSAYNNDELALSWLKHFNKNTRDNRKGRWRVLLMDSHTSHLTHEFVTYTHNNRILLYAFPPHTTHFMQPLDVGCFQPLKTHHRQELNLNACTGGKAFTKADFLAVVNDIQRRTFTPKNCKGAFKRTGIVPYKPEVVLKALREKEEEDPHKKRYWMRAEYQEH</sequence>
<reference evidence="2" key="1">
    <citation type="journal article" date="2020" name="Stud. Mycol.">
        <title>101 Dothideomycetes genomes: a test case for predicting lifestyles and emergence of pathogens.</title>
        <authorList>
            <person name="Haridas S."/>
            <person name="Albert R."/>
            <person name="Binder M."/>
            <person name="Bloem J."/>
            <person name="Labutti K."/>
            <person name="Salamov A."/>
            <person name="Andreopoulos B."/>
            <person name="Baker S."/>
            <person name="Barry K."/>
            <person name="Bills G."/>
            <person name="Bluhm B."/>
            <person name="Cannon C."/>
            <person name="Castanera R."/>
            <person name="Culley D."/>
            <person name="Daum C."/>
            <person name="Ezra D."/>
            <person name="Gonzalez J."/>
            <person name="Henrissat B."/>
            <person name="Kuo A."/>
            <person name="Liang C."/>
            <person name="Lipzen A."/>
            <person name="Lutzoni F."/>
            <person name="Magnuson J."/>
            <person name="Mondo S."/>
            <person name="Nolan M."/>
            <person name="Ohm R."/>
            <person name="Pangilinan J."/>
            <person name="Park H.-J."/>
            <person name="Ramirez L."/>
            <person name="Alfaro M."/>
            <person name="Sun H."/>
            <person name="Tritt A."/>
            <person name="Yoshinaga Y."/>
            <person name="Zwiers L.-H."/>
            <person name="Turgeon B."/>
            <person name="Goodwin S."/>
            <person name="Spatafora J."/>
            <person name="Crous P."/>
            <person name="Grigoriev I."/>
        </authorList>
    </citation>
    <scope>NUCLEOTIDE SEQUENCE</scope>
    <source>
        <strain evidence="2">CBS 123094</strain>
    </source>
</reference>
<dbReference type="Proteomes" id="UP000799779">
    <property type="component" value="Unassembled WGS sequence"/>
</dbReference>